<feature type="transmembrane region" description="Helical" evidence="1">
    <location>
        <begin position="110"/>
        <end position="132"/>
    </location>
</feature>
<feature type="transmembrane region" description="Helical" evidence="1">
    <location>
        <begin position="204"/>
        <end position="221"/>
    </location>
</feature>
<feature type="transmembrane region" description="Helical" evidence="1">
    <location>
        <begin position="139"/>
        <end position="163"/>
    </location>
</feature>
<keyword evidence="1" id="KW-1133">Transmembrane helix</keyword>
<name>A0ABT8C4V8_9BACT</name>
<reference evidence="3" key="1">
    <citation type="journal article" date="2019" name="Int. J. Syst. Evol. Microbiol.">
        <title>The Global Catalogue of Microorganisms (GCM) 10K type strain sequencing project: providing services to taxonomists for standard genome sequencing and annotation.</title>
        <authorList>
            <consortium name="The Broad Institute Genomics Platform"/>
            <consortium name="The Broad Institute Genome Sequencing Center for Infectious Disease"/>
            <person name="Wu L."/>
            <person name="Ma J."/>
        </authorList>
    </citation>
    <scope>NUCLEOTIDE SEQUENCE [LARGE SCALE GENOMIC DNA]</scope>
    <source>
        <strain evidence="3">CECT 7706</strain>
    </source>
</reference>
<proteinExistence type="predicted"/>
<feature type="transmembrane region" description="Helical" evidence="1">
    <location>
        <begin position="70"/>
        <end position="90"/>
    </location>
</feature>
<keyword evidence="1" id="KW-0812">Transmembrane</keyword>
<organism evidence="2 3">
    <name type="scientific">Cyclobacterium jeungdonense</name>
    <dbReference type="NCBI Taxonomy" id="708087"/>
    <lineage>
        <taxon>Bacteria</taxon>
        <taxon>Pseudomonadati</taxon>
        <taxon>Bacteroidota</taxon>
        <taxon>Cytophagia</taxon>
        <taxon>Cytophagales</taxon>
        <taxon>Cyclobacteriaceae</taxon>
        <taxon>Cyclobacterium</taxon>
    </lineage>
</organism>
<sequence length="222" mass="25305">MNGKNHLELSGFIERNKLAIAKTVVLILHVVGIAGLFWETSRPIFQLVTPFHLLLVTSILLYFHKGYNRWFFIFALSAFGIGMITEIIGVNTGLIFGDYFYGPVLGPKLMGVPLLIGVNWFLMVYLTGGVVYRMIRNNLVAAAAGAALMVVMDVNLEPVAMALNFWQWDTQTIPLSNYFSWFLIAFTIQLIYRKSPFNKENKLNFFLFINFLLFFFVLAIIL</sequence>
<evidence type="ECO:0000313" key="3">
    <source>
        <dbReference type="Proteomes" id="UP001236663"/>
    </source>
</evidence>
<dbReference type="RefSeq" id="WP_163384256.1">
    <property type="nucleotide sequence ID" value="NZ_JAUFQS010000007.1"/>
</dbReference>
<keyword evidence="3" id="KW-1185">Reference proteome</keyword>
<feature type="transmembrane region" description="Helical" evidence="1">
    <location>
        <begin position="44"/>
        <end position="63"/>
    </location>
</feature>
<feature type="transmembrane region" description="Helical" evidence="1">
    <location>
        <begin position="20"/>
        <end position="38"/>
    </location>
</feature>
<dbReference type="Proteomes" id="UP001236663">
    <property type="component" value="Unassembled WGS sequence"/>
</dbReference>
<comment type="caution">
    <text evidence="2">The sequence shown here is derived from an EMBL/GenBank/DDBJ whole genome shotgun (WGS) entry which is preliminary data.</text>
</comment>
<accession>A0ABT8C4V8</accession>
<evidence type="ECO:0000313" key="2">
    <source>
        <dbReference type="EMBL" id="MDN3687805.1"/>
    </source>
</evidence>
<dbReference type="PANTHER" id="PTHR39419:SF1">
    <property type="entry name" value="SLL0814 PROTEIN"/>
    <property type="match status" value="1"/>
</dbReference>
<protein>
    <submittedName>
        <fullName evidence="2">Carotenoid biosynthesis protein</fullName>
    </submittedName>
</protein>
<feature type="transmembrane region" description="Helical" evidence="1">
    <location>
        <begin position="175"/>
        <end position="192"/>
    </location>
</feature>
<dbReference type="InterPro" id="IPR007354">
    <property type="entry name" value="CruF-like"/>
</dbReference>
<dbReference type="EMBL" id="JAUFQS010000007">
    <property type="protein sequence ID" value="MDN3687805.1"/>
    <property type="molecule type" value="Genomic_DNA"/>
</dbReference>
<dbReference type="Pfam" id="PF04240">
    <property type="entry name" value="Caroten_synth"/>
    <property type="match status" value="1"/>
</dbReference>
<dbReference type="PANTHER" id="PTHR39419">
    <property type="entry name" value="SLL0814 PROTEIN"/>
    <property type="match status" value="1"/>
</dbReference>
<gene>
    <name evidence="2" type="ORF">QWZ15_08190</name>
</gene>
<keyword evidence="1" id="KW-0472">Membrane</keyword>
<evidence type="ECO:0000256" key="1">
    <source>
        <dbReference type="SAM" id="Phobius"/>
    </source>
</evidence>